<keyword evidence="2" id="KW-1185">Reference proteome</keyword>
<dbReference type="AlphaFoldDB" id="A0A1W6YSD4"/>
<dbReference type="EMBL" id="CP021108">
    <property type="protein sequence ID" value="ARP84010.1"/>
    <property type="molecule type" value="Genomic_DNA"/>
</dbReference>
<reference evidence="1 2" key="1">
    <citation type="submission" date="2017-05" db="EMBL/GenBank/DDBJ databases">
        <title>Complete and WGS of Bordetella genogroups.</title>
        <authorList>
            <person name="Spilker T."/>
            <person name="LiPuma J."/>
        </authorList>
    </citation>
    <scope>NUCLEOTIDE SEQUENCE [LARGE SCALE GENOMIC DNA]</scope>
    <source>
        <strain evidence="1 2">AU19157</strain>
    </source>
</reference>
<dbReference type="STRING" id="1416806.CAL12_26470"/>
<protein>
    <submittedName>
        <fullName evidence="1">Uncharacterized protein</fullName>
    </submittedName>
</protein>
<dbReference type="Proteomes" id="UP000194151">
    <property type="component" value="Chromosome"/>
</dbReference>
<evidence type="ECO:0000313" key="1">
    <source>
        <dbReference type="EMBL" id="ARP84010.1"/>
    </source>
</evidence>
<proteinExistence type="predicted"/>
<organism evidence="1 2">
    <name type="scientific">Bordetella genomosp. 8</name>
    <dbReference type="NCBI Taxonomy" id="1416806"/>
    <lineage>
        <taxon>Bacteria</taxon>
        <taxon>Pseudomonadati</taxon>
        <taxon>Pseudomonadota</taxon>
        <taxon>Betaproteobacteria</taxon>
        <taxon>Burkholderiales</taxon>
        <taxon>Alcaligenaceae</taxon>
        <taxon>Bordetella</taxon>
    </lineage>
</organism>
<accession>A0A1W6YSD4</accession>
<sequence>MVSAAAEFDHMGVATAATPPPFDFCVPRLSLFPSFVAPLPRMDAAARAGASVRRHATAPI</sequence>
<gene>
    <name evidence="1" type="ORF">CAL12_26470</name>
</gene>
<evidence type="ECO:0000313" key="2">
    <source>
        <dbReference type="Proteomes" id="UP000194151"/>
    </source>
</evidence>
<dbReference type="RefSeq" id="WP_086067332.1">
    <property type="nucleotide sequence ID" value="NZ_CP021108.1"/>
</dbReference>
<dbReference type="KEGG" id="bgv:CAL12_26470"/>
<name>A0A1W6YSD4_9BORD</name>